<dbReference type="InterPro" id="IPR017861">
    <property type="entry name" value="KAE1/TsaD"/>
</dbReference>
<keyword evidence="10" id="KW-1185">Reference proteome</keyword>
<dbReference type="PRINTS" id="PR00789">
    <property type="entry name" value="OSIALOPTASE"/>
</dbReference>
<name>A0ABY6Z7W8_9BACL</name>
<evidence type="ECO:0000256" key="4">
    <source>
        <dbReference type="ARBA" id="ARBA00022723"/>
    </source>
</evidence>
<dbReference type="InterPro" id="IPR000905">
    <property type="entry name" value="Gcp-like_dom"/>
</dbReference>
<gene>
    <name evidence="9" type="ORF">NZD86_11260</name>
</gene>
<dbReference type="Proteomes" id="UP001164803">
    <property type="component" value="Chromosome"/>
</dbReference>
<evidence type="ECO:0000256" key="7">
    <source>
        <dbReference type="ARBA" id="ARBA00048117"/>
    </source>
</evidence>
<proteinExistence type="predicted"/>
<keyword evidence="5" id="KW-0408">Iron</keyword>
<sequence>MNTVLGVDTSNYTTSLCAVSADDGRLLASARMILPVTKGQRGLRQSDALFFHVQQLPTVMADLMKQLHAETIQPRWTSVGVSVRPRPYAQSYMPVFQAGASFAMNFGQALGIPVVRTSHQEGHLAAAEYFTPMSRGPFVGVHISGGTSDVMLAERTHFGYRIALVGAGLDLHAGQFVDRIGVRLGLPFPAGPHLEKLADQFDGPEDFTIPSAVHGAAISFSGPLSAALRAIDSHVAPGEVASAVQRCIAVSVAKAVEHVVKSEAHTVKDVLVAGGVASNAFIRRHVTERLERRIRGAVVQFAPADFARDNALGVARIAFLRR</sequence>
<evidence type="ECO:0000256" key="6">
    <source>
        <dbReference type="ARBA" id="ARBA00023315"/>
    </source>
</evidence>
<dbReference type="EC" id="2.3.1.234" evidence="1"/>
<dbReference type="PANTHER" id="PTHR11735">
    <property type="entry name" value="TRNA N6-ADENOSINE THREONYLCARBAMOYLTRANSFERASE"/>
    <property type="match status" value="1"/>
</dbReference>
<evidence type="ECO:0000256" key="1">
    <source>
        <dbReference type="ARBA" id="ARBA00012156"/>
    </source>
</evidence>
<dbReference type="EMBL" id="CP104064">
    <property type="protein sequence ID" value="WAH39008.1"/>
    <property type="molecule type" value="Genomic_DNA"/>
</dbReference>
<dbReference type="PANTHER" id="PTHR11735:SF6">
    <property type="entry name" value="TRNA N6-ADENOSINE THREONYLCARBAMOYLTRANSFERASE, MITOCHONDRIAL"/>
    <property type="match status" value="1"/>
</dbReference>
<organism evidence="9 10">
    <name type="scientific">Alicyclobacillus dauci</name>
    <dbReference type="NCBI Taxonomy" id="1475485"/>
    <lineage>
        <taxon>Bacteria</taxon>
        <taxon>Bacillati</taxon>
        <taxon>Bacillota</taxon>
        <taxon>Bacilli</taxon>
        <taxon>Bacillales</taxon>
        <taxon>Alicyclobacillaceae</taxon>
        <taxon>Alicyclobacillus</taxon>
    </lineage>
</organism>
<keyword evidence="3" id="KW-0819">tRNA processing</keyword>
<dbReference type="Pfam" id="PF00814">
    <property type="entry name" value="TsaD"/>
    <property type="match status" value="1"/>
</dbReference>
<reference evidence="9" key="1">
    <citation type="submission" date="2022-08" db="EMBL/GenBank/DDBJ databases">
        <title>Alicyclobacillus dauci DSM2870, complete genome.</title>
        <authorList>
            <person name="Wang Q."/>
            <person name="Cai R."/>
            <person name="Wang Z."/>
        </authorList>
    </citation>
    <scope>NUCLEOTIDE SEQUENCE</scope>
    <source>
        <strain evidence="9">DSM 28700</strain>
    </source>
</reference>
<evidence type="ECO:0000259" key="8">
    <source>
        <dbReference type="Pfam" id="PF00814"/>
    </source>
</evidence>
<evidence type="ECO:0000313" key="10">
    <source>
        <dbReference type="Proteomes" id="UP001164803"/>
    </source>
</evidence>
<keyword evidence="2" id="KW-0808">Transferase</keyword>
<dbReference type="InterPro" id="IPR043129">
    <property type="entry name" value="ATPase_NBD"/>
</dbReference>
<evidence type="ECO:0000256" key="2">
    <source>
        <dbReference type="ARBA" id="ARBA00022679"/>
    </source>
</evidence>
<accession>A0ABY6Z7W8</accession>
<dbReference type="RefSeq" id="WP_268046637.1">
    <property type="nucleotide sequence ID" value="NZ_CP104064.1"/>
</dbReference>
<dbReference type="Gene3D" id="3.30.420.40">
    <property type="match status" value="2"/>
</dbReference>
<keyword evidence="6" id="KW-0012">Acyltransferase</keyword>
<feature type="domain" description="Gcp-like" evidence="8">
    <location>
        <begin position="97"/>
        <end position="312"/>
    </location>
</feature>
<evidence type="ECO:0000256" key="5">
    <source>
        <dbReference type="ARBA" id="ARBA00023004"/>
    </source>
</evidence>
<keyword evidence="4" id="KW-0479">Metal-binding</keyword>
<evidence type="ECO:0000313" key="9">
    <source>
        <dbReference type="EMBL" id="WAH39008.1"/>
    </source>
</evidence>
<protein>
    <recommendedName>
        <fullName evidence="1">N(6)-L-threonylcarbamoyladenine synthase</fullName>
        <ecNumber evidence="1">2.3.1.234</ecNumber>
    </recommendedName>
</protein>
<evidence type="ECO:0000256" key="3">
    <source>
        <dbReference type="ARBA" id="ARBA00022694"/>
    </source>
</evidence>
<comment type="catalytic activity">
    <reaction evidence="7">
        <text>L-threonylcarbamoyladenylate + adenosine(37) in tRNA = N(6)-L-threonylcarbamoyladenosine(37) in tRNA + AMP + H(+)</text>
        <dbReference type="Rhea" id="RHEA:37059"/>
        <dbReference type="Rhea" id="RHEA-COMP:10162"/>
        <dbReference type="Rhea" id="RHEA-COMP:10163"/>
        <dbReference type="ChEBI" id="CHEBI:15378"/>
        <dbReference type="ChEBI" id="CHEBI:73682"/>
        <dbReference type="ChEBI" id="CHEBI:74411"/>
        <dbReference type="ChEBI" id="CHEBI:74418"/>
        <dbReference type="ChEBI" id="CHEBI:456215"/>
        <dbReference type="EC" id="2.3.1.234"/>
    </reaction>
</comment>
<dbReference type="SUPFAM" id="SSF53067">
    <property type="entry name" value="Actin-like ATPase domain"/>
    <property type="match status" value="1"/>
</dbReference>